<proteinExistence type="predicted"/>
<keyword evidence="4" id="KW-0804">Transcription</keyword>
<evidence type="ECO:0000259" key="6">
    <source>
        <dbReference type="PROSITE" id="PS50977"/>
    </source>
</evidence>
<dbReference type="EMBL" id="WTYJ01000001">
    <property type="protein sequence ID" value="MXO98671.1"/>
    <property type="molecule type" value="Genomic_DNA"/>
</dbReference>
<dbReference type="InterPro" id="IPR023772">
    <property type="entry name" value="DNA-bd_HTH_TetR-type_CS"/>
</dbReference>
<dbReference type="GO" id="GO:0000976">
    <property type="term" value="F:transcription cis-regulatory region binding"/>
    <property type="evidence" value="ECO:0007669"/>
    <property type="project" value="TreeGrafter"/>
</dbReference>
<accession>A0A6I4TU35</accession>
<dbReference type="SUPFAM" id="SSF48498">
    <property type="entry name" value="Tetracyclin repressor-like, C-terminal domain"/>
    <property type="match status" value="1"/>
</dbReference>
<dbReference type="Gene3D" id="1.10.10.60">
    <property type="entry name" value="Homeodomain-like"/>
    <property type="match status" value="1"/>
</dbReference>
<evidence type="ECO:0000256" key="2">
    <source>
        <dbReference type="ARBA" id="ARBA00023015"/>
    </source>
</evidence>
<dbReference type="InterPro" id="IPR036271">
    <property type="entry name" value="Tet_transcr_reg_TetR-rel_C_sf"/>
</dbReference>
<dbReference type="Proteomes" id="UP000469430">
    <property type="component" value="Unassembled WGS sequence"/>
</dbReference>
<dbReference type="PROSITE" id="PS50977">
    <property type="entry name" value="HTH_TETR_2"/>
    <property type="match status" value="1"/>
</dbReference>
<dbReference type="GO" id="GO:0003700">
    <property type="term" value="F:DNA-binding transcription factor activity"/>
    <property type="evidence" value="ECO:0007669"/>
    <property type="project" value="TreeGrafter"/>
</dbReference>
<dbReference type="PRINTS" id="PR00400">
    <property type="entry name" value="TETREPRESSOR"/>
</dbReference>
<dbReference type="PROSITE" id="PS01081">
    <property type="entry name" value="HTH_TETR_1"/>
    <property type="match status" value="1"/>
</dbReference>
<evidence type="ECO:0000256" key="4">
    <source>
        <dbReference type="ARBA" id="ARBA00023163"/>
    </source>
</evidence>
<dbReference type="AlphaFoldDB" id="A0A6I4TU35"/>
<dbReference type="SUPFAM" id="SSF46689">
    <property type="entry name" value="Homeodomain-like"/>
    <property type="match status" value="1"/>
</dbReference>
<feature type="domain" description="HTH tetR-type" evidence="6">
    <location>
        <begin position="8"/>
        <end position="68"/>
    </location>
</feature>
<dbReference type="GO" id="GO:0045892">
    <property type="term" value="P:negative regulation of DNA-templated transcription"/>
    <property type="evidence" value="ECO:0007669"/>
    <property type="project" value="InterPro"/>
</dbReference>
<keyword evidence="8" id="KW-1185">Reference proteome</keyword>
<dbReference type="PRINTS" id="PR00455">
    <property type="entry name" value="HTHTETR"/>
</dbReference>
<keyword evidence="2" id="KW-0805">Transcription regulation</keyword>
<dbReference type="InterPro" id="IPR003012">
    <property type="entry name" value="Tet_transcr_reg_TetR"/>
</dbReference>
<gene>
    <name evidence="7" type="ORF">GRI97_06695</name>
</gene>
<comment type="function">
    <text evidence="1">TetR is the repressor of the tetracycline resistance element; its N-terminal region forms a helix-turn-helix structure and binds DNA. Binding of tetracycline to TetR reduces the repressor affinity for the tetracycline resistance gene (tetA) promoter operator sites.</text>
</comment>
<dbReference type="InterPro" id="IPR050109">
    <property type="entry name" value="HTH-type_TetR-like_transc_reg"/>
</dbReference>
<organism evidence="7 8">
    <name type="scientific">Croceibacterium xixiisoli</name>
    <dbReference type="NCBI Taxonomy" id="1476466"/>
    <lineage>
        <taxon>Bacteria</taxon>
        <taxon>Pseudomonadati</taxon>
        <taxon>Pseudomonadota</taxon>
        <taxon>Alphaproteobacteria</taxon>
        <taxon>Sphingomonadales</taxon>
        <taxon>Erythrobacteraceae</taxon>
        <taxon>Croceibacterium</taxon>
    </lineage>
</organism>
<reference evidence="7 8" key="1">
    <citation type="submission" date="2019-12" db="EMBL/GenBank/DDBJ databases">
        <title>Genomic-based taxomic classification of the family Erythrobacteraceae.</title>
        <authorList>
            <person name="Xu L."/>
        </authorList>
    </citation>
    <scope>NUCLEOTIDE SEQUENCE [LARGE SCALE GENOMIC DNA]</scope>
    <source>
        <strain evidence="7 8">S36</strain>
    </source>
</reference>
<evidence type="ECO:0000256" key="1">
    <source>
        <dbReference type="ARBA" id="ARBA00002856"/>
    </source>
</evidence>
<sequence length="192" mass="20218">MGRRKAEPLDRAMVLDTGFALLADDGLAGLSMRALADRLGVQAPALYWHFTSKSELIGMMALALYHDARCAPPAGGDWQDWLISYGRALHQKLTGLRDGARLCAMAEPMRSKASLTAPAIAAPLTDRGLDQGFALDAIASVTSLALGWASFEANAPMHALLDGMIDVQRSFERGLAALVTGLAGGVSQNPAG</sequence>
<dbReference type="OrthoDB" id="4541465at2"/>
<dbReference type="InterPro" id="IPR001647">
    <property type="entry name" value="HTH_TetR"/>
</dbReference>
<evidence type="ECO:0000313" key="8">
    <source>
        <dbReference type="Proteomes" id="UP000469430"/>
    </source>
</evidence>
<dbReference type="Gene3D" id="1.10.357.10">
    <property type="entry name" value="Tetracycline Repressor, domain 2"/>
    <property type="match status" value="1"/>
</dbReference>
<comment type="caution">
    <text evidence="7">The sequence shown here is derived from an EMBL/GenBank/DDBJ whole genome shotgun (WGS) entry which is preliminary data.</text>
</comment>
<keyword evidence="3 5" id="KW-0238">DNA-binding</keyword>
<feature type="DNA-binding region" description="H-T-H motif" evidence="5">
    <location>
        <begin position="31"/>
        <end position="50"/>
    </location>
</feature>
<evidence type="ECO:0000256" key="5">
    <source>
        <dbReference type="PROSITE-ProRule" id="PRU00335"/>
    </source>
</evidence>
<evidence type="ECO:0000256" key="3">
    <source>
        <dbReference type="ARBA" id="ARBA00023125"/>
    </source>
</evidence>
<protein>
    <submittedName>
        <fullName evidence="7">TetR family transcriptional regulator</fullName>
    </submittedName>
</protein>
<name>A0A6I4TU35_9SPHN</name>
<evidence type="ECO:0000313" key="7">
    <source>
        <dbReference type="EMBL" id="MXO98671.1"/>
    </source>
</evidence>
<dbReference type="GO" id="GO:0046677">
    <property type="term" value="P:response to antibiotic"/>
    <property type="evidence" value="ECO:0007669"/>
    <property type="project" value="InterPro"/>
</dbReference>
<dbReference type="InterPro" id="IPR009057">
    <property type="entry name" value="Homeodomain-like_sf"/>
</dbReference>
<dbReference type="RefSeq" id="WP_161390286.1">
    <property type="nucleotide sequence ID" value="NZ_JBHSCP010000001.1"/>
</dbReference>
<dbReference type="Pfam" id="PF00440">
    <property type="entry name" value="TetR_N"/>
    <property type="match status" value="1"/>
</dbReference>
<dbReference type="PANTHER" id="PTHR30055">
    <property type="entry name" value="HTH-TYPE TRANSCRIPTIONAL REGULATOR RUTR"/>
    <property type="match status" value="1"/>
</dbReference>
<dbReference type="PANTHER" id="PTHR30055:SF151">
    <property type="entry name" value="TRANSCRIPTIONAL REGULATORY PROTEIN"/>
    <property type="match status" value="1"/>
</dbReference>